<name>E3BNJ1_9VIBR</name>
<evidence type="ECO:0000256" key="3">
    <source>
        <dbReference type="ARBA" id="ARBA00022553"/>
    </source>
</evidence>
<dbReference type="InterPro" id="IPR036890">
    <property type="entry name" value="HATPase_C_sf"/>
</dbReference>
<evidence type="ECO:0000259" key="8">
    <source>
        <dbReference type="PROSITE" id="PS50109"/>
    </source>
</evidence>
<dbReference type="EC" id="2.7.13.3" evidence="2"/>
<sequence>MEMSQDTFNNIAEHLMYPKAILLICIALLVLVWAIFFCATLVQKKGISSVKQYAYYVSYTAGLFVWILSNAYFHTGWLLEFGPKFAESVAILANLSTILAFGSAYYFSVKLRSHSTTFAVSPWQLILAASVMSFCAAINFIPGIMLKSVSVVGPSNFILDFGPGTGLFFVALTLIFGLTFLNLWSIKRSGNRLSRTRVNYMILGMAIFMVSTAMIQMWFTFFFKNFSLTWLPPALSISEMLFMGYAILASRFYSFKYLCFVFLTVLITASGYATIAFISKPMDYLSMTVVMASIITVGLSWPHASKIVKTCLSYLLYGSANSPTEKIAKLEEEFQKSPSRAIESLASYLGVPSNSLKLLDDCQGASIYRSYFTNHSAPLVIDELEDGLQKTDDTELLTLRSSMNEMNSALVLPIYESNNKLTHVLVSSRKQGGLNFSFEELKALERVLQKVQVHINYERKVRQSQALANSIAHEMRNPFAQIQLEFESLNQKLDFPIEKIDLQKHVDKGKRSIKRGQQLIDIILREVNDSSLEHEPVEATSVTAALNGAINQYGFDNEQDIRRIKLKLDHDFVVKINETLFNFVIFNLLRNAIYYFDAYPSSTIEIRTQEGKYENHIIFKDTGPGIPKNLIDRIFDDFFSHKKSGGSGLGLGYCQRVMRSFGGSVSCHSVLHEHTTFTLSFPAKNIDVGTIFKQESGNVSYHPFPHHDNGKTEDPRLKSKSLTSHNILVVDDKEVQRTLVNLYLKQLGYSVILANNGKVAIEIIQSNPIDLVFMDIQMPIMDGFKAAKIIRETFPGIPIIALSGESGAEDLLKMEELMDGRLTKPTTKDSLDATLKSVLNKSKTT</sequence>
<keyword evidence="10" id="KW-0418">Kinase</keyword>
<feature type="transmembrane region" description="Helical" evidence="7">
    <location>
        <begin position="20"/>
        <end position="42"/>
    </location>
</feature>
<keyword evidence="11" id="KW-1185">Reference proteome</keyword>
<dbReference type="InterPro" id="IPR011006">
    <property type="entry name" value="CheY-like_superfamily"/>
</dbReference>
<keyword evidence="7" id="KW-0812">Transmembrane</keyword>
<dbReference type="PRINTS" id="PR00344">
    <property type="entry name" value="BCTRLSENSOR"/>
</dbReference>
<dbReference type="InterPro" id="IPR005467">
    <property type="entry name" value="His_kinase_dom"/>
</dbReference>
<dbReference type="SMART" id="SM00388">
    <property type="entry name" value="HisKA"/>
    <property type="match status" value="1"/>
</dbReference>
<dbReference type="PANTHER" id="PTHR45339">
    <property type="entry name" value="HYBRID SIGNAL TRANSDUCTION HISTIDINE KINASE J"/>
    <property type="match status" value="1"/>
</dbReference>
<dbReference type="SMART" id="SM00387">
    <property type="entry name" value="HATPase_c"/>
    <property type="match status" value="1"/>
</dbReference>
<dbReference type="eggNOG" id="COG0784">
    <property type="taxonomic scope" value="Bacteria"/>
</dbReference>
<dbReference type="SUPFAM" id="SSF55874">
    <property type="entry name" value="ATPase domain of HSP90 chaperone/DNA topoisomerase II/histidine kinase"/>
    <property type="match status" value="1"/>
</dbReference>
<dbReference type="AlphaFoldDB" id="E3BNJ1"/>
<keyword evidence="7" id="KW-1133">Transmembrane helix</keyword>
<dbReference type="Gene3D" id="1.10.287.130">
    <property type="match status" value="1"/>
</dbReference>
<feature type="transmembrane region" description="Helical" evidence="7">
    <location>
        <begin position="198"/>
        <end position="218"/>
    </location>
</feature>
<dbReference type="InterPro" id="IPR003661">
    <property type="entry name" value="HisK_dim/P_dom"/>
</dbReference>
<dbReference type="GO" id="GO:0000155">
    <property type="term" value="F:phosphorelay sensor kinase activity"/>
    <property type="evidence" value="ECO:0007669"/>
    <property type="project" value="InterPro"/>
</dbReference>
<dbReference type="SUPFAM" id="SSF47384">
    <property type="entry name" value="Homodimeric domain of signal transducing histidine kinase"/>
    <property type="match status" value="1"/>
</dbReference>
<keyword evidence="3 6" id="KW-0597">Phosphoprotein</keyword>
<dbReference type="PROSITE" id="PS50109">
    <property type="entry name" value="HIS_KIN"/>
    <property type="match status" value="1"/>
</dbReference>
<feature type="transmembrane region" description="Helical" evidence="7">
    <location>
        <begin position="166"/>
        <end position="186"/>
    </location>
</feature>
<feature type="domain" description="Response regulatory" evidence="9">
    <location>
        <begin position="726"/>
        <end position="839"/>
    </location>
</feature>
<dbReference type="Proteomes" id="UP000002943">
    <property type="component" value="Unassembled WGS sequence"/>
</dbReference>
<evidence type="ECO:0000256" key="5">
    <source>
        <dbReference type="ARBA" id="ARBA00023012"/>
    </source>
</evidence>
<keyword evidence="7" id="KW-0472">Membrane</keyword>
<evidence type="ECO:0000313" key="11">
    <source>
        <dbReference type="Proteomes" id="UP000002943"/>
    </source>
</evidence>
<dbReference type="Pfam" id="PF00072">
    <property type="entry name" value="Response_reg"/>
    <property type="match status" value="1"/>
</dbReference>
<keyword evidence="10" id="KW-0808">Transferase</keyword>
<feature type="modified residue" description="4-aspartylphosphate" evidence="6">
    <location>
        <position position="775"/>
    </location>
</feature>
<accession>E3BNJ1</accession>
<dbReference type="GO" id="GO:0016787">
    <property type="term" value="F:hydrolase activity"/>
    <property type="evidence" value="ECO:0007669"/>
    <property type="project" value="UniProtKB-KW"/>
</dbReference>
<evidence type="ECO:0000259" key="9">
    <source>
        <dbReference type="PROSITE" id="PS50110"/>
    </source>
</evidence>
<feature type="transmembrane region" description="Helical" evidence="7">
    <location>
        <begin position="230"/>
        <end position="248"/>
    </location>
</feature>
<protein>
    <recommendedName>
        <fullName evidence="2">histidine kinase</fullName>
        <ecNumber evidence="2">2.7.13.3</ecNumber>
    </recommendedName>
</protein>
<dbReference type="Gene3D" id="3.40.50.2300">
    <property type="match status" value="1"/>
</dbReference>
<dbReference type="Pfam" id="PF02518">
    <property type="entry name" value="HATPase_c"/>
    <property type="match status" value="1"/>
</dbReference>
<dbReference type="CDD" id="cd00082">
    <property type="entry name" value="HisKA"/>
    <property type="match status" value="1"/>
</dbReference>
<feature type="domain" description="Histidine kinase" evidence="8">
    <location>
        <begin position="470"/>
        <end position="685"/>
    </location>
</feature>
<dbReference type="EMBL" id="AEIU01000096">
    <property type="protein sequence ID" value="EFP95410.1"/>
    <property type="molecule type" value="Genomic_DNA"/>
</dbReference>
<feature type="transmembrane region" description="Helical" evidence="7">
    <location>
        <begin position="54"/>
        <end position="73"/>
    </location>
</feature>
<organism evidence="10 11">
    <name type="scientific">Vibrio caribbeanicus ATCC BAA-2122</name>
    <dbReference type="NCBI Taxonomy" id="796620"/>
    <lineage>
        <taxon>Bacteria</taxon>
        <taxon>Pseudomonadati</taxon>
        <taxon>Pseudomonadota</taxon>
        <taxon>Gammaproteobacteria</taxon>
        <taxon>Vibrionales</taxon>
        <taxon>Vibrionaceae</taxon>
        <taxon>Vibrio</taxon>
    </lineage>
</organism>
<dbReference type="InterPro" id="IPR001789">
    <property type="entry name" value="Sig_transdc_resp-reg_receiver"/>
</dbReference>
<proteinExistence type="predicted"/>
<dbReference type="Gene3D" id="3.30.565.10">
    <property type="entry name" value="Histidine kinase-like ATPase, C-terminal domain"/>
    <property type="match status" value="1"/>
</dbReference>
<gene>
    <name evidence="10" type="ORF">VIBC2010_15284</name>
</gene>
<keyword evidence="4" id="KW-0378">Hydrolase</keyword>
<reference evidence="10 11" key="1">
    <citation type="journal article" date="2012" name="Int. J. Syst. Evol. Microbiol.">
        <title>Vibrio caribbeanicus sp. nov., isolated from the marine sponge Scleritoderma cyanea.</title>
        <authorList>
            <person name="Hoffmann M."/>
            <person name="Monday S.R."/>
            <person name="Allard M.W."/>
            <person name="Strain E.A."/>
            <person name="Whittaker P."/>
            <person name="Naum M."/>
            <person name="McCarthy P.J."/>
            <person name="Lopez J.V."/>
            <person name="Fischer M."/>
            <person name="Brown E.W."/>
        </authorList>
    </citation>
    <scope>NUCLEOTIDE SEQUENCE [LARGE SCALE GENOMIC DNA]</scope>
    <source>
        <strain evidence="10 11">ATCC BAA-2122</strain>
    </source>
</reference>
<dbReference type="SUPFAM" id="SSF52172">
    <property type="entry name" value="CheY-like"/>
    <property type="match status" value="1"/>
</dbReference>
<dbReference type="PROSITE" id="PS50110">
    <property type="entry name" value="RESPONSE_REGULATORY"/>
    <property type="match status" value="1"/>
</dbReference>
<dbReference type="CDD" id="cd17546">
    <property type="entry name" value="REC_hyHK_CKI1_RcsC-like"/>
    <property type="match status" value="1"/>
</dbReference>
<dbReference type="InterPro" id="IPR004358">
    <property type="entry name" value="Sig_transdc_His_kin-like_C"/>
</dbReference>
<dbReference type="STRING" id="796620.VIBC2010_15284"/>
<feature type="transmembrane region" description="Helical" evidence="7">
    <location>
        <begin position="119"/>
        <end position="146"/>
    </location>
</feature>
<evidence type="ECO:0000256" key="7">
    <source>
        <dbReference type="SAM" id="Phobius"/>
    </source>
</evidence>
<dbReference type="Pfam" id="PF00512">
    <property type="entry name" value="HisKA"/>
    <property type="match status" value="1"/>
</dbReference>
<dbReference type="eggNOG" id="COG2205">
    <property type="taxonomic scope" value="Bacteria"/>
</dbReference>
<feature type="transmembrane region" description="Helical" evidence="7">
    <location>
        <begin position="255"/>
        <end position="278"/>
    </location>
</feature>
<comment type="catalytic activity">
    <reaction evidence="1">
        <text>ATP + protein L-histidine = ADP + protein N-phospho-L-histidine.</text>
        <dbReference type="EC" id="2.7.13.3"/>
    </reaction>
</comment>
<evidence type="ECO:0000256" key="6">
    <source>
        <dbReference type="PROSITE-ProRule" id="PRU00169"/>
    </source>
</evidence>
<dbReference type="PANTHER" id="PTHR45339:SF1">
    <property type="entry name" value="HYBRID SIGNAL TRANSDUCTION HISTIDINE KINASE J"/>
    <property type="match status" value="1"/>
</dbReference>
<dbReference type="SMART" id="SM00448">
    <property type="entry name" value="REC"/>
    <property type="match status" value="1"/>
</dbReference>
<feature type="transmembrane region" description="Helical" evidence="7">
    <location>
        <begin position="85"/>
        <end position="107"/>
    </location>
</feature>
<dbReference type="InterPro" id="IPR036097">
    <property type="entry name" value="HisK_dim/P_sf"/>
</dbReference>
<dbReference type="RefSeq" id="WP_009602768.1">
    <property type="nucleotide sequence ID" value="NZ_AEIU01000096.1"/>
</dbReference>
<dbReference type="InterPro" id="IPR003594">
    <property type="entry name" value="HATPase_dom"/>
</dbReference>
<evidence type="ECO:0000313" key="10">
    <source>
        <dbReference type="EMBL" id="EFP95410.1"/>
    </source>
</evidence>
<evidence type="ECO:0000256" key="1">
    <source>
        <dbReference type="ARBA" id="ARBA00000085"/>
    </source>
</evidence>
<comment type="caution">
    <text evidence="10">The sequence shown here is derived from an EMBL/GenBank/DDBJ whole genome shotgun (WGS) entry which is preliminary data.</text>
</comment>
<keyword evidence="5" id="KW-0902">Two-component regulatory system</keyword>
<evidence type="ECO:0000256" key="4">
    <source>
        <dbReference type="ARBA" id="ARBA00022801"/>
    </source>
</evidence>
<evidence type="ECO:0000256" key="2">
    <source>
        <dbReference type="ARBA" id="ARBA00012438"/>
    </source>
</evidence>